<proteinExistence type="predicted"/>
<dbReference type="RefSeq" id="WP_007155268.1">
    <property type="nucleotide sequence ID" value="NZ_ABCP01000047.1"/>
</dbReference>
<accession>A6F4T4</accession>
<dbReference type="AlphaFoldDB" id="A6F4T4"/>
<keyword evidence="2" id="KW-1185">Reference proteome</keyword>
<dbReference type="Proteomes" id="UP000005856">
    <property type="component" value="Unassembled WGS sequence"/>
</dbReference>
<comment type="caution">
    <text evidence="1">The sequence shown here is derived from an EMBL/GenBank/DDBJ whole genome shotgun (WGS) entry which is preliminary data.</text>
</comment>
<name>A6F4T4_9GAMM</name>
<protein>
    <submittedName>
        <fullName evidence="1">Uncharacterized protein</fullName>
    </submittedName>
</protein>
<reference evidence="1 2" key="1">
    <citation type="submission" date="2007-06" db="EMBL/GenBank/DDBJ databases">
        <authorList>
            <person name="Green D."/>
            <person name="Ferriera S."/>
            <person name="Johnson J."/>
            <person name="Kravitz S."/>
            <person name="Beeson K."/>
            <person name="Sutton G."/>
            <person name="Rogers Y.-H."/>
            <person name="Friedman R."/>
            <person name="Frazier M."/>
            <person name="Venter J.C."/>
        </authorList>
    </citation>
    <scope>NUCLEOTIDE SEQUENCE [LARGE SCALE GENOMIC DNA]</scope>
    <source>
        <strain evidence="1 2">DG893</strain>
    </source>
</reference>
<dbReference type="EMBL" id="ABCP01000047">
    <property type="protein sequence ID" value="EDM46248.1"/>
    <property type="molecule type" value="Genomic_DNA"/>
</dbReference>
<sequence length="75" mass="8287">MITEEQRDEVVWLIGTSASDCEISLTCQVETSPLRVLTSVATALFYMNEQGIEKVSHRKALVKAGRAALKKMGDM</sequence>
<dbReference type="OrthoDB" id="6371120at2"/>
<evidence type="ECO:0000313" key="1">
    <source>
        <dbReference type="EMBL" id="EDM46248.1"/>
    </source>
</evidence>
<organism evidence="1 2">
    <name type="scientific">Marinobacter algicola DG893</name>
    <dbReference type="NCBI Taxonomy" id="443152"/>
    <lineage>
        <taxon>Bacteria</taxon>
        <taxon>Pseudomonadati</taxon>
        <taxon>Pseudomonadota</taxon>
        <taxon>Gammaproteobacteria</taxon>
        <taxon>Pseudomonadales</taxon>
        <taxon>Marinobacteraceae</taxon>
        <taxon>Marinobacter</taxon>
    </lineage>
</organism>
<dbReference type="STRING" id="443152.MDG893_05079"/>
<gene>
    <name evidence="1" type="ORF">MDG893_05079</name>
</gene>
<evidence type="ECO:0000313" key="2">
    <source>
        <dbReference type="Proteomes" id="UP000005856"/>
    </source>
</evidence>